<proteinExistence type="predicted"/>
<name>D8S1L3_SELML</name>
<dbReference type="FunFam" id="1.25.40.10:FF:000158">
    <property type="entry name" value="pentatricopeptide repeat-containing protein At2g33680"/>
    <property type="match status" value="1"/>
</dbReference>
<dbReference type="Proteomes" id="UP000001514">
    <property type="component" value="Unassembled WGS sequence"/>
</dbReference>
<reference evidence="3 4" key="1">
    <citation type="journal article" date="2011" name="Science">
        <title>The Selaginella genome identifies genetic changes associated with the evolution of vascular plants.</title>
        <authorList>
            <person name="Banks J.A."/>
            <person name="Nishiyama T."/>
            <person name="Hasebe M."/>
            <person name="Bowman J.L."/>
            <person name="Gribskov M."/>
            <person name="dePamphilis C."/>
            <person name="Albert V.A."/>
            <person name="Aono N."/>
            <person name="Aoyama T."/>
            <person name="Ambrose B.A."/>
            <person name="Ashton N.W."/>
            <person name="Axtell M.J."/>
            <person name="Barker E."/>
            <person name="Barker M.S."/>
            <person name="Bennetzen J.L."/>
            <person name="Bonawitz N.D."/>
            <person name="Chapple C."/>
            <person name="Cheng C."/>
            <person name="Correa L.G."/>
            <person name="Dacre M."/>
            <person name="DeBarry J."/>
            <person name="Dreyer I."/>
            <person name="Elias M."/>
            <person name="Engstrom E.M."/>
            <person name="Estelle M."/>
            <person name="Feng L."/>
            <person name="Finet C."/>
            <person name="Floyd S.K."/>
            <person name="Frommer W.B."/>
            <person name="Fujita T."/>
            <person name="Gramzow L."/>
            <person name="Gutensohn M."/>
            <person name="Harholt J."/>
            <person name="Hattori M."/>
            <person name="Heyl A."/>
            <person name="Hirai T."/>
            <person name="Hiwatashi Y."/>
            <person name="Ishikawa M."/>
            <person name="Iwata M."/>
            <person name="Karol K.G."/>
            <person name="Koehler B."/>
            <person name="Kolukisaoglu U."/>
            <person name="Kubo M."/>
            <person name="Kurata T."/>
            <person name="Lalonde S."/>
            <person name="Li K."/>
            <person name="Li Y."/>
            <person name="Litt A."/>
            <person name="Lyons E."/>
            <person name="Manning G."/>
            <person name="Maruyama T."/>
            <person name="Michael T.P."/>
            <person name="Mikami K."/>
            <person name="Miyazaki S."/>
            <person name="Morinaga S."/>
            <person name="Murata T."/>
            <person name="Mueller-Roeber B."/>
            <person name="Nelson D.R."/>
            <person name="Obara M."/>
            <person name="Oguri Y."/>
            <person name="Olmstead R.G."/>
            <person name="Onodera N."/>
            <person name="Petersen B.L."/>
            <person name="Pils B."/>
            <person name="Prigge M."/>
            <person name="Rensing S.A."/>
            <person name="Riano-Pachon D.M."/>
            <person name="Roberts A.W."/>
            <person name="Sato Y."/>
            <person name="Scheller H.V."/>
            <person name="Schulz B."/>
            <person name="Schulz C."/>
            <person name="Shakirov E.V."/>
            <person name="Shibagaki N."/>
            <person name="Shinohara N."/>
            <person name="Shippen D.E."/>
            <person name="Soerensen I."/>
            <person name="Sotooka R."/>
            <person name="Sugimoto N."/>
            <person name="Sugita M."/>
            <person name="Sumikawa N."/>
            <person name="Tanurdzic M."/>
            <person name="Theissen G."/>
            <person name="Ulvskov P."/>
            <person name="Wakazuki S."/>
            <person name="Weng J.K."/>
            <person name="Willats W.W."/>
            <person name="Wipf D."/>
            <person name="Wolf P.G."/>
            <person name="Yang L."/>
            <person name="Zimmer A.D."/>
            <person name="Zhu Q."/>
            <person name="Mitros T."/>
            <person name="Hellsten U."/>
            <person name="Loque D."/>
            <person name="Otillar R."/>
            <person name="Salamov A."/>
            <person name="Schmutz J."/>
            <person name="Shapiro H."/>
            <person name="Lindquist E."/>
            <person name="Lucas S."/>
            <person name="Rokhsar D."/>
            <person name="Grigoriev I.V."/>
        </authorList>
    </citation>
    <scope>NUCLEOTIDE SEQUENCE [LARGE SCALE GENOMIC DNA]</scope>
</reference>
<dbReference type="PANTHER" id="PTHR47926:SF533">
    <property type="entry name" value="DYW DOMAIN-CONTAINING PROTEIN"/>
    <property type="match status" value="1"/>
</dbReference>
<dbReference type="InterPro" id="IPR011990">
    <property type="entry name" value="TPR-like_helical_dom_sf"/>
</dbReference>
<dbReference type="KEGG" id="smo:SELMODRAFT_106585"/>
<evidence type="ECO:0000313" key="3">
    <source>
        <dbReference type="EMBL" id="EFJ21874.1"/>
    </source>
</evidence>
<dbReference type="InParanoid" id="D8S1L3"/>
<dbReference type="Gene3D" id="1.25.40.10">
    <property type="entry name" value="Tetratricopeptide repeat domain"/>
    <property type="match status" value="1"/>
</dbReference>
<keyword evidence="4" id="KW-1185">Reference proteome</keyword>
<dbReference type="Gramene" id="EFJ21874">
    <property type="protein sequence ID" value="EFJ21874"/>
    <property type="gene ID" value="SELMODRAFT_106585"/>
</dbReference>
<evidence type="ECO:0000256" key="2">
    <source>
        <dbReference type="PROSITE-ProRule" id="PRU00708"/>
    </source>
</evidence>
<dbReference type="HOGENOM" id="CLU_002706_0_0_1"/>
<sequence>MIFVYGEVGNVEKARLYFDDTPERNIISWNLMIAAYAHKGYPREAHGIFHNMVLHGSRIDEMTFSSVLVACSHIGLVREARNYFVTLILDFELTPLVEHYCCLVDALGRAGKLQTAEDLIDSMPFSPSDVALASLVSASRIYNDPIREARAAMALLDVDSNDSSAYLSLSRVFASDGS</sequence>
<dbReference type="PANTHER" id="PTHR47926">
    <property type="entry name" value="PENTATRICOPEPTIDE REPEAT-CONTAINING PROTEIN"/>
    <property type="match status" value="1"/>
</dbReference>
<gene>
    <name evidence="3" type="ORF">SELMODRAFT_106585</name>
</gene>
<protein>
    <recommendedName>
        <fullName evidence="5">Pentacotripeptide-repeat region of PRORP domain-containing protein</fullName>
    </recommendedName>
</protein>
<dbReference type="InterPro" id="IPR046960">
    <property type="entry name" value="PPR_At4g14850-like_plant"/>
</dbReference>
<dbReference type="EMBL" id="GL377598">
    <property type="protein sequence ID" value="EFJ21874.1"/>
    <property type="molecule type" value="Genomic_DNA"/>
</dbReference>
<dbReference type="Pfam" id="PF13041">
    <property type="entry name" value="PPR_2"/>
    <property type="match status" value="1"/>
</dbReference>
<evidence type="ECO:0000256" key="1">
    <source>
        <dbReference type="ARBA" id="ARBA00022737"/>
    </source>
</evidence>
<evidence type="ECO:0008006" key="5">
    <source>
        <dbReference type="Google" id="ProtNLM"/>
    </source>
</evidence>
<dbReference type="eggNOG" id="KOG4197">
    <property type="taxonomic scope" value="Eukaryota"/>
</dbReference>
<accession>D8S1L3</accession>
<dbReference type="Pfam" id="PF01535">
    <property type="entry name" value="PPR"/>
    <property type="match status" value="1"/>
</dbReference>
<dbReference type="GO" id="GO:0048731">
    <property type="term" value="P:system development"/>
    <property type="evidence" value="ECO:0007669"/>
    <property type="project" value="UniProtKB-ARBA"/>
</dbReference>
<evidence type="ECO:0000313" key="4">
    <source>
        <dbReference type="Proteomes" id="UP000001514"/>
    </source>
</evidence>
<dbReference type="NCBIfam" id="TIGR00756">
    <property type="entry name" value="PPR"/>
    <property type="match status" value="2"/>
</dbReference>
<dbReference type="GO" id="GO:0009451">
    <property type="term" value="P:RNA modification"/>
    <property type="evidence" value="ECO:0007669"/>
    <property type="project" value="InterPro"/>
</dbReference>
<dbReference type="GO" id="GO:0003723">
    <property type="term" value="F:RNA binding"/>
    <property type="evidence" value="ECO:0007669"/>
    <property type="project" value="InterPro"/>
</dbReference>
<keyword evidence="1" id="KW-0677">Repeat</keyword>
<organism evidence="4">
    <name type="scientific">Selaginella moellendorffii</name>
    <name type="common">Spikemoss</name>
    <dbReference type="NCBI Taxonomy" id="88036"/>
    <lineage>
        <taxon>Eukaryota</taxon>
        <taxon>Viridiplantae</taxon>
        <taxon>Streptophyta</taxon>
        <taxon>Embryophyta</taxon>
        <taxon>Tracheophyta</taxon>
        <taxon>Lycopodiopsida</taxon>
        <taxon>Selaginellales</taxon>
        <taxon>Selaginellaceae</taxon>
        <taxon>Selaginella</taxon>
    </lineage>
</organism>
<dbReference type="AlphaFoldDB" id="D8S1L3"/>
<dbReference type="PROSITE" id="PS51375">
    <property type="entry name" value="PPR"/>
    <property type="match status" value="1"/>
</dbReference>
<dbReference type="OrthoDB" id="1937829at2759"/>
<dbReference type="InterPro" id="IPR002885">
    <property type="entry name" value="PPR_rpt"/>
</dbReference>
<feature type="repeat" description="PPR" evidence="2">
    <location>
        <begin position="25"/>
        <end position="59"/>
    </location>
</feature>